<keyword evidence="6 8" id="KW-1133">Transmembrane helix</keyword>
<dbReference type="GO" id="GO:0005886">
    <property type="term" value="C:plasma membrane"/>
    <property type="evidence" value="ECO:0007669"/>
    <property type="project" value="UniProtKB-SubCell"/>
</dbReference>
<feature type="domain" description="ABC transmembrane type-1" evidence="10">
    <location>
        <begin position="347"/>
        <end position="537"/>
    </location>
</feature>
<dbReference type="RefSeq" id="WP_134452685.1">
    <property type="nucleotide sequence ID" value="NZ_SOFL01000012.1"/>
</dbReference>
<dbReference type="Proteomes" id="UP000297907">
    <property type="component" value="Unassembled WGS sequence"/>
</dbReference>
<keyword evidence="4" id="KW-0997">Cell inner membrane</keyword>
<dbReference type="AlphaFoldDB" id="A0A4R8W907"/>
<feature type="transmembrane region" description="Helical" evidence="8">
    <location>
        <begin position="156"/>
        <end position="174"/>
    </location>
</feature>
<feature type="transmembrane region" description="Helical" evidence="8">
    <location>
        <begin position="212"/>
        <end position="235"/>
    </location>
</feature>
<comment type="similarity">
    <text evidence="8">Belongs to the binding-protein-dependent transport system permease family.</text>
</comment>
<feature type="transmembrane region" description="Helical" evidence="8">
    <location>
        <begin position="474"/>
        <end position="496"/>
    </location>
</feature>
<protein>
    <submittedName>
        <fullName evidence="11">Iron ABC transporter permease</fullName>
    </submittedName>
</protein>
<dbReference type="InterPro" id="IPR000515">
    <property type="entry name" value="MetI-like"/>
</dbReference>
<feature type="transmembrane region" description="Helical" evidence="8">
    <location>
        <begin position="255"/>
        <end position="273"/>
    </location>
</feature>
<evidence type="ECO:0000256" key="7">
    <source>
        <dbReference type="ARBA" id="ARBA00023136"/>
    </source>
</evidence>
<evidence type="ECO:0000256" key="1">
    <source>
        <dbReference type="ARBA" id="ARBA00004429"/>
    </source>
</evidence>
<dbReference type="Gene3D" id="1.10.3720.10">
    <property type="entry name" value="MetI-like"/>
    <property type="match status" value="2"/>
</dbReference>
<keyword evidence="2 8" id="KW-0813">Transport</keyword>
<evidence type="ECO:0000256" key="8">
    <source>
        <dbReference type="RuleBase" id="RU363032"/>
    </source>
</evidence>
<evidence type="ECO:0000256" key="5">
    <source>
        <dbReference type="ARBA" id="ARBA00022692"/>
    </source>
</evidence>
<feature type="transmembrane region" description="Helical" evidence="8">
    <location>
        <begin position="306"/>
        <end position="331"/>
    </location>
</feature>
<dbReference type="PANTHER" id="PTHR43357">
    <property type="entry name" value="INNER MEMBRANE ABC TRANSPORTER PERMEASE PROTEIN YDCV"/>
    <property type="match status" value="1"/>
</dbReference>
<dbReference type="EMBL" id="SOFL01000012">
    <property type="protein sequence ID" value="TFC04723.1"/>
    <property type="molecule type" value="Genomic_DNA"/>
</dbReference>
<feature type="region of interest" description="Disordered" evidence="9">
    <location>
        <begin position="1"/>
        <end position="39"/>
    </location>
</feature>
<keyword evidence="12" id="KW-1185">Reference proteome</keyword>
<evidence type="ECO:0000313" key="11">
    <source>
        <dbReference type="EMBL" id="TFC04723.1"/>
    </source>
</evidence>
<organism evidence="11 12">
    <name type="scientific">Cryobacterium adonitolivorans</name>
    <dbReference type="NCBI Taxonomy" id="1259189"/>
    <lineage>
        <taxon>Bacteria</taxon>
        <taxon>Bacillati</taxon>
        <taxon>Actinomycetota</taxon>
        <taxon>Actinomycetes</taxon>
        <taxon>Micrococcales</taxon>
        <taxon>Microbacteriaceae</taxon>
        <taxon>Cryobacterium</taxon>
    </lineage>
</organism>
<feature type="compositionally biased region" description="Low complexity" evidence="9">
    <location>
        <begin position="15"/>
        <end position="26"/>
    </location>
</feature>
<keyword evidence="5 8" id="KW-0812">Transmembrane</keyword>
<comment type="caution">
    <text evidence="11">The sequence shown here is derived from an EMBL/GenBank/DDBJ whole genome shotgun (WGS) entry which is preliminary data.</text>
</comment>
<feature type="transmembrane region" description="Helical" evidence="8">
    <location>
        <begin position="48"/>
        <end position="76"/>
    </location>
</feature>
<name>A0A4R8W907_9MICO</name>
<accession>A0A4R8W907</accession>
<reference evidence="11 12" key="1">
    <citation type="submission" date="2019-03" db="EMBL/GenBank/DDBJ databases">
        <title>Genomics of glacier-inhabiting Cryobacterium strains.</title>
        <authorList>
            <person name="Liu Q."/>
            <person name="Xin Y.-H."/>
        </authorList>
    </citation>
    <scope>NUCLEOTIDE SEQUENCE [LARGE SCALE GENOMIC DNA]</scope>
    <source>
        <strain evidence="11 12">RHLS22-1</strain>
    </source>
</reference>
<dbReference type="Pfam" id="PF00528">
    <property type="entry name" value="BPD_transp_1"/>
    <property type="match status" value="2"/>
</dbReference>
<dbReference type="SUPFAM" id="SSF161098">
    <property type="entry name" value="MetI-like"/>
    <property type="match status" value="2"/>
</dbReference>
<feature type="transmembrane region" description="Helical" evidence="8">
    <location>
        <begin position="351"/>
        <end position="373"/>
    </location>
</feature>
<evidence type="ECO:0000256" key="3">
    <source>
        <dbReference type="ARBA" id="ARBA00022475"/>
    </source>
</evidence>
<evidence type="ECO:0000256" key="6">
    <source>
        <dbReference type="ARBA" id="ARBA00022989"/>
    </source>
</evidence>
<proteinExistence type="inferred from homology"/>
<dbReference type="PROSITE" id="PS50928">
    <property type="entry name" value="ABC_TM1"/>
    <property type="match status" value="2"/>
</dbReference>
<dbReference type="InterPro" id="IPR035906">
    <property type="entry name" value="MetI-like_sf"/>
</dbReference>
<dbReference type="OrthoDB" id="5100908at2"/>
<evidence type="ECO:0000256" key="4">
    <source>
        <dbReference type="ARBA" id="ARBA00022519"/>
    </source>
</evidence>
<feature type="domain" description="ABC transmembrane type-1" evidence="10">
    <location>
        <begin position="92"/>
        <end position="273"/>
    </location>
</feature>
<evidence type="ECO:0000256" key="2">
    <source>
        <dbReference type="ARBA" id="ARBA00022448"/>
    </source>
</evidence>
<dbReference type="PANTHER" id="PTHR43357:SF3">
    <property type="entry name" value="FE(3+)-TRANSPORT SYSTEM PERMEASE PROTEIN FBPB 2"/>
    <property type="match status" value="1"/>
</dbReference>
<comment type="subcellular location">
    <subcellularLocation>
        <location evidence="1">Cell inner membrane</location>
        <topology evidence="1">Multi-pass membrane protein</topology>
    </subcellularLocation>
    <subcellularLocation>
        <location evidence="8">Cell membrane</location>
        <topology evidence="8">Multi-pass membrane protein</topology>
    </subcellularLocation>
</comment>
<dbReference type="GO" id="GO:0055085">
    <property type="term" value="P:transmembrane transport"/>
    <property type="evidence" value="ECO:0007669"/>
    <property type="project" value="InterPro"/>
</dbReference>
<feature type="transmembrane region" description="Helical" evidence="8">
    <location>
        <begin position="516"/>
        <end position="538"/>
    </location>
</feature>
<sequence>MSLTRAPETTTPESRLPAAGGAADARGGPRGPVQTDAVGRVGRRPSPFIVAVACTVALFGLLPLGYVIVTGILTGWPALSALVFRPRVGELLMNTVGLVVITVPLCAAIGVGCAWLVGRTRLPGARVFAVLLATPLAVPAFVNSYGWVSAIPSLNGLWSGVLIATLSYFPLVYLPCAAALRRLDPTVEEAAGSLGSGPGGVFLRVVLPQLRLPILGGSLLVGLHLLSEYGAFAMIRFDTFTTAIVEQYRSTFNGPAANALAGVLVLCCLFLLVGESGARGRSRYARIGSGVAKDAQRRGLGMFTPLGYLFLGGLFVLSIGVPFSSVIRWLVRGGVEVWSDGVVAEAFLQTVGYGLAGALATCLLAFPVAFLAVRHPSRLARGLESVNYLTSSLPGIVTALALVTVSIRFVQPLYQTAVLVVVTYVLMFLPRALVNLRAGLAQVPVGLEEAARSLGKHPVAAFLSVTARFFAPSALAAAALVFLGIVTELTATLLLAPNGTRTLAIQFWSKVNDIDYVGAAPYALLMIVLSLPVTYLLFARSRLAAVS</sequence>
<feature type="transmembrane region" description="Helical" evidence="8">
    <location>
        <begin position="96"/>
        <end position="117"/>
    </location>
</feature>
<keyword evidence="3" id="KW-1003">Cell membrane</keyword>
<feature type="transmembrane region" description="Helical" evidence="8">
    <location>
        <begin position="413"/>
        <end position="434"/>
    </location>
</feature>
<feature type="compositionally biased region" description="Polar residues" evidence="9">
    <location>
        <begin position="1"/>
        <end position="13"/>
    </location>
</feature>
<evidence type="ECO:0000256" key="9">
    <source>
        <dbReference type="SAM" id="MobiDB-lite"/>
    </source>
</evidence>
<dbReference type="CDD" id="cd06261">
    <property type="entry name" value="TM_PBP2"/>
    <property type="match status" value="2"/>
</dbReference>
<evidence type="ECO:0000313" key="12">
    <source>
        <dbReference type="Proteomes" id="UP000297907"/>
    </source>
</evidence>
<gene>
    <name evidence="11" type="ORF">E3O42_04250</name>
</gene>
<keyword evidence="7 8" id="KW-0472">Membrane</keyword>
<feature type="transmembrane region" description="Helical" evidence="8">
    <location>
        <begin position="385"/>
        <end position="407"/>
    </location>
</feature>
<feature type="transmembrane region" description="Helical" evidence="8">
    <location>
        <begin position="129"/>
        <end position="150"/>
    </location>
</feature>
<evidence type="ECO:0000259" key="10">
    <source>
        <dbReference type="PROSITE" id="PS50928"/>
    </source>
</evidence>